<dbReference type="SMART" id="SM00345">
    <property type="entry name" value="HTH_GNTR"/>
    <property type="match status" value="1"/>
</dbReference>
<dbReference type="Pfam" id="PF07729">
    <property type="entry name" value="FCD"/>
    <property type="match status" value="1"/>
</dbReference>
<feature type="domain" description="HTH gntR-type" evidence="4">
    <location>
        <begin position="16"/>
        <end position="83"/>
    </location>
</feature>
<dbReference type="EMBL" id="JASJEV010000002">
    <property type="protein sequence ID" value="MDJ1157339.1"/>
    <property type="molecule type" value="Genomic_DNA"/>
</dbReference>
<organism evidence="5 6">
    <name type="scientific">Chelatococcus albus</name>
    <dbReference type="NCBI Taxonomy" id="3047466"/>
    <lineage>
        <taxon>Bacteria</taxon>
        <taxon>Pseudomonadati</taxon>
        <taxon>Pseudomonadota</taxon>
        <taxon>Alphaproteobacteria</taxon>
        <taxon>Hyphomicrobiales</taxon>
        <taxon>Chelatococcaceae</taxon>
        <taxon>Chelatococcus</taxon>
    </lineage>
</organism>
<name>A0ABT7ADB2_9HYPH</name>
<dbReference type="Pfam" id="PF00392">
    <property type="entry name" value="GntR"/>
    <property type="match status" value="1"/>
</dbReference>
<dbReference type="Gene3D" id="1.10.10.10">
    <property type="entry name" value="Winged helix-like DNA-binding domain superfamily/Winged helix DNA-binding domain"/>
    <property type="match status" value="1"/>
</dbReference>
<dbReference type="Proteomes" id="UP001321492">
    <property type="component" value="Unassembled WGS sequence"/>
</dbReference>
<dbReference type="InterPro" id="IPR036390">
    <property type="entry name" value="WH_DNA-bd_sf"/>
</dbReference>
<dbReference type="InterPro" id="IPR011711">
    <property type="entry name" value="GntR_C"/>
</dbReference>
<evidence type="ECO:0000313" key="5">
    <source>
        <dbReference type="EMBL" id="MDJ1157339.1"/>
    </source>
</evidence>
<dbReference type="PROSITE" id="PS50949">
    <property type="entry name" value="HTH_GNTR"/>
    <property type="match status" value="1"/>
</dbReference>
<proteinExistence type="predicted"/>
<keyword evidence="6" id="KW-1185">Reference proteome</keyword>
<keyword evidence="3" id="KW-0804">Transcription</keyword>
<dbReference type="InterPro" id="IPR036388">
    <property type="entry name" value="WH-like_DNA-bd_sf"/>
</dbReference>
<dbReference type="Gene3D" id="1.20.120.530">
    <property type="entry name" value="GntR ligand-binding domain-like"/>
    <property type="match status" value="1"/>
</dbReference>
<evidence type="ECO:0000256" key="1">
    <source>
        <dbReference type="ARBA" id="ARBA00023015"/>
    </source>
</evidence>
<comment type="caution">
    <text evidence="5">The sequence shown here is derived from an EMBL/GenBank/DDBJ whole genome shotgun (WGS) entry which is preliminary data.</text>
</comment>
<evidence type="ECO:0000259" key="4">
    <source>
        <dbReference type="PROSITE" id="PS50949"/>
    </source>
</evidence>
<dbReference type="SMART" id="SM00895">
    <property type="entry name" value="FCD"/>
    <property type="match status" value="1"/>
</dbReference>
<keyword evidence="2" id="KW-0238">DNA-binding</keyword>
<evidence type="ECO:0000256" key="3">
    <source>
        <dbReference type="ARBA" id="ARBA00023163"/>
    </source>
</evidence>
<reference evidence="5 6" key="1">
    <citation type="submission" date="2023-05" db="EMBL/GenBank/DDBJ databases">
        <title>Chelatococcus sp. nov., a moderately thermophilic bacterium isolated from hot spring microbial mat.</title>
        <authorList>
            <person name="Hu C.-J."/>
            <person name="Li W.-J."/>
        </authorList>
    </citation>
    <scope>NUCLEOTIDE SEQUENCE [LARGE SCALE GENOMIC DNA]</scope>
    <source>
        <strain evidence="5 6">SYSU G07232</strain>
    </source>
</reference>
<keyword evidence="1" id="KW-0805">Transcription regulation</keyword>
<gene>
    <name evidence="5" type="ORF">QNA08_03685</name>
</gene>
<dbReference type="RefSeq" id="WP_283739342.1">
    <property type="nucleotide sequence ID" value="NZ_JASJEV010000002.1"/>
</dbReference>
<dbReference type="InterPro" id="IPR000524">
    <property type="entry name" value="Tscrpt_reg_HTH_GntR"/>
</dbReference>
<evidence type="ECO:0000313" key="6">
    <source>
        <dbReference type="Proteomes" id="UP001321492"/>
    </source>
</evidence>
<dbReference type="SUPFAM" id="SSF46785">
    <property type="entry name" value="Winged helix' DNA-binding domain"/>
    <property type="match status" value="1"/>
</dbReference>
<dbReference type="CDD" id="cd07377">
    <property type="entry name" value="WHTH_GntR"/>
    <property type="match status" value="1"/>
</dbReference>
<protein>
    <submittedName>
        <fullName evidence="5">GntR family transcriptional regulator</fullName>
    </submittedName>
</protein>
<dbReference type="SUPFAM" id="SSF48008">
    <property type="entry name" value="GntR ligand-binding domain-like"/>
    <property type="match status" value="1"/>
</dbReference>
<evidence type="ECO:0000256" key="2">
    <source>
        <dbReference type="ARBA" id="ARBA00023125"/>
    </source>
</evidence>
<accession>A0ABT7ADB2</accession>
<dbReference type="PANTHER" id="PTHR43537">
    <property type="entry name" value="TRANSCRIPTIONAL REGULATOR, GNTR FAMILY"/>
    <property type="match status" value="1"/>
</dbReference>
<sequence length="238" mass="26080">MSDGATPSKPNRRHDLPRGEAVYRALRRAIIEQALRPGDKLPEDVIGERFGVSRTIVRGVLGRLHAEGLVELKLNRGATVARPSLEEACDIFEVRRSLERDVVRRLVGRVTPRQIALLEAHVAREGEARARGAAESIRLAGEFHILLAELSGNAVIARYINELVSRCSLILALYGRPHSPDCAVNEHLEIVAALRSGDAGKAIAVMEHHLDAVTERALLASARTPQRDIRAILDAYAP</sequence>
<dbReference type="PANTHER" id="PTHR43537:SF53">
    <property type="entry name" value="HTH-TYPE TRANSCRIPTIONAL REPRESSOR NANR"/>
    <property type="match status" value="1"/>
</dbReference>
<dbReference type="InterPro" id="IPR008920">
    <property type="entry name" value="TF_FadR/GntR_C"/>
</dbReference>